<feature type="region of interest" description="Disordered" evidence="1">
    <location>
        <begin position="77"/>
        <end position="239"/>
    </location>
</feature>
<feature type="region of interest" description="Disordered" evidence="1">
    <location>
        <begin position="291"/>
        <end position="360"/>
    </location>
</feature>
<reference evidence="3" key="1">
    <citation type="submission" date="2020-07" db="EMBL/GenBank/DDBJ databases">
        <title>Huge and variable diversity of episymbiotic CPR bacteria and DPANN archaea in groundwater ecosystems.</title>
        <authorList>
            <person name="He C.Y."/>
            <person name="Keren R."/>
            <person name="Whittaker M."/>
            <person name="Farag I.F."/>
            <person name="Doudna J."/>
            <person name="Cate J.H.D."/>
            <person name="Banfield J.F."/>
        </authorList>
    </citation>
    <scope>NUCLEOTIDE SEQUENCE</scope>
    <source>
        <strain evidence="3">NC_groundwater_1586_Pr3_B-0.1um_66_15</strain>
    </source>
</reference>
<evidence type="ECO:0000313" key="3">
    <source>
        <dbReference type="EMBL" id="MBI4920850.1"/>
    </source>
</evidence>
<accession>A0A933L0L0</accession>
<organism evidence="3 4">
    <name type="scientific">Devosia nanyangense</name>
    <dbReference type="NCBI Taxonomy" id="1228055"/>
    <lineage>
        <taxon>Bacteria</taxon>
        <taxon>Pseudomonadati</taxon>
        <taxon>Pseudomonadota</taxon>
        <taxon>Alphaproteobacteria</taxon>
        <taxon>Hyphomicrobiales</taxon>
        <taxon>Devosiaceae</taxon>
        <taxon>Devosia</taxon>
    </lineage>
</organism>
<feature type="compositionally biased region" description="Basic and acidic residues" evidence="1">
    <location>
        <begin position="176"/>
        <end position="193"/>
    </location>
</feature>
<protein>
    <submittedName>
        <fullName evidence="3">Uncharacterized protein</fullName>
    </submittedName>
</protein>
<feature type="transmembrane region" description="Helical" evidence="2">
    <location>
        <begin position="370"/>
        <end position="393"/>
    </location>
</feature>
<comment type="caution">
    <text evidence="3">The sequence shown here is derived from an EMBL/GenBank/DDBJ whole genome shotgun (WGS) entry which is preliminary data.</text>
</comment>
<dbReference type="Proteomes" id="UP000782610">
    <property type="component" value="Unassembled WGS sequence"/>
</dbReference>
<keyword evidence="2" id="KW-0472">Membrane</keyword>
<evidence type="ECO:0000256" key="1">
    <source>
        <dbReference type="SAM" id="MobiDB-lite"/>
    </source>
</evidence>
<dbReference type="EMBL" id="JACRAF010000014">
    <property type="protein sequence ID" value="MBI4920850.1"/>
    <property type="molecule type" value="Genomic_DNA"/>
</dbReference>
<keyword evidence="2" id="KW-1133">Transmembrane helix</keyword>
<sequence length="682" mass="71387">MADYKELLRKAVEALPENNGAARRAVYEKARAALVGQLRAINPPLPARDITTHRLQLEDCIRQVEQEASEANIAGMGQETQAPPSLPPVFAAEAKAKPPAPRPETAKPPVKAEPPKMPAKPEPQPVRARAPSNSIEDIIAAAERDRSKPPAAAEVRSPEIKPRPPKSQPVLVAKSEPPERAEPQRPAAKKPEGRPLPSIVARAEAAKGRPPGAGFSVASDGARRAPTIEPRRDIRSNSVAARQMEPLAFDVPDDVAAMTAVREVEVEAQPVDPQGAIDRAIATLDREARGDAAAQYADSEVELDDEPMQAPPRKNGALNGRTAELPPMRAERDVKQARPAKEFATPRRRNQAFPDGGVPRARAERGGMGAVTIFVIIFAALLVGAGGAGFWAWQEGFINLDAMFGKGQPVVTTAAAATTTPDSTGPGNTETATTASGPSTELKADERLAAVGADAAAAATTEQSVAPLALQSPAVEAKTEERLGSDTTQGASTAEEAVAAIDPATVAGSQSLLLEASDTGTTGAVPFSGTVDWSKGTDETGQPTLIGKANIPARNLSVDVLIRKNSDPSLPASHLMEINFTVSDSFIGGSVAGLPGVLLKNEELVQGAPLVGASARVVGNSFLFALSAAPEDSTANVNLLTTRKWMDLALIYASGKRAIITLEKDPGAQKLFSDVFAAWAKG</sequence>
<keyword evidence="2" id="KW-0812">Transmembrane</keyword>
<feature type="region of interest" description="Disordered" evidence="1">
    <location>
        <begin position="417"/>
        <end position="439"/>
    </location>
</feature>
<feature type="compositionally biased region" description="Pro residues" evidence="1">
    <location>
        <begin position="111"/>
        <end position="124"/>
    </location>
</feature>
<gene>
    <name evidence="3" type="ORF">HY834_03810</name>
</gene>
<feature type="compositionally biased region" description="Polar residues" evidence="1">
    <location>
        <begin position="421"/>
        <end position="439"/>
    </location>
</feature>
<name>A0A933L0L0_9HYPH</name>
<proteinExistence type="predicted"/>
<evidence type="ECO:0000313" key="4">
    <source>
        <dbReference type="Proteomes" id="UP000782610"/>
    </source>
</evidence>
<dbReference type="AlphaFoldDB" id="A0A933L0L0"/>
<evidence type="ECO:0000256" key="2">
    <source>
        <dbReference type="SAM" id="Phobius"/>
    </source>
</evidence>
<feature type="compositionally biased region" description="Basic and acidic residues" evidence="1">
    <location>
        <begin position="329"/>
        <end position="345"/>
    </location>
</feature>